<proteinExistence type="predicted"/>
<comment type="caution">
    <text evidence="1">The sequence shown here is derived from an EMBL/GenBank/DDBJ whole genome shotgun (WGS) entry which is preliminary data.</text>
</comment>
<evidence type="ECO:0000313" key="2">
    <source>
        <dbReference type="Proteomes" id="UP000688137"/>
    </source>
</evidence>
<dbReference type="EMBL" id="CAJJDM010000078">
    <property type="protein sequence ID" value="CAD8086052.1"/>
    <property type="molecule type" value="Genomic_DNA"/>
</dbReference>
<evidence type="ECO:0000313" key="1">
    <source>
        <dbReference type="EMBL" id="CAD8086052.1"/>
    </source>
</evidence>
<accession>A0A8S1N2N6</accession>
<protein>
    <submittedName>
        <fullName evidence="1">Uncharacterized protein</fullName>
    </submittedName>
</protein>
<name>A0A8S1N2N6_PARPR</name>
<reference evidence="1" key="1">
    <citation type="submission" date="2021-01" db="EMBL/GenBank/DDBJ databases">
        <authorList>
            <consortium name="Genoscope - CEA"/>
            <person name="William W."/>
        </authorList>
    </citation>
    <scope>NUCLEOTIDE SEQUENCE</scope>
</reference>
<organism evidence="1 2">
    <name type="scientific">Paramecium primaurelia</name>
    <dbReference type="NCBI Taxonomy" id="5886"/>
    <lineage>
        <taxon>Eukaryota</taxon>
        <taxon>Sar</taxon>
        <taxon>Alveolata</taxon>
        <taxon>Ciliophora</taxon>
        <taxon>Intramacronucleata</taxon>
        <taxon>Oligohymenophorea</taxon>
        <taxon>Peniculida</taxon>
        <taxon>Parameciidae</taxon>
        <taxon>Paramecium</taxon>
    </lineage>
</organism>
<dbReference type="Proteomes" id="UP000688137">
    <property type="component" value="Unassembled WGS sequence"/>
</dbReference>
<gene>
    <name evidence="1" type="ORF">PPRIM_AZ9-3.1.T0750207</name>
</gene>
<dbReference type="AlphaFoldDB" id="A0A8S1N2N6"/>
<keyword evidence="2" id="KW-1185">Reference proteome</keyword>
<sequence length="81" mass="9690">MKLSKQQVRNIVKKNYQAFDPKRPIFTQVMLKQQETIIDDGILFRNENSQQFLNNYEINNQKADIRFIPQAIQYMAQITQI</sequence>